<dbReference type="Gramene" id="KVH91009">
    <property type="protein sequence ID" value="KVH91009"/>
    <property type="gene ID" value="Ccrd_006957"/>
</dbReference>
<dbReference type="SUPFAM" id="SSF82199">
    <property type="entry name" value="SET domain"/>
    <property type="match status" value="1"/>
</dbReference>
<dbReference type="Gene3D" id="1.10.8.850">
    <property type="entry name" value="Histone-lysine N methyltransferase , C-terminal domain-like"/>
    <property type="match status" value="1"/>
</dbReference>
<dbReference type="Proteomes" id="UP000243975">
    <property type="component" value="Unassembled WGS sequence"/>
</dbReference>
<evidence type="ECO:0000259" key="2">
    <source>
        <dbReference type="SMART" id="SM00468"/>
    </source>
</evidence>
<sequence>MAPSGVTWKRTAKACKAMKPFGISGEIVKSTLKRLLEAYEKNWTYIEEDNYRVLIEAIFEPEVPKVLKQDKFGTFLSCMKTMDTTKIDFHLRDESEEESEPLKKKARLGSQSRSSSPAGTSIPCLSKYASEMQQMVEPDSGIIDIYPPGRSCENDSLPKSLVEGNKSSALAYNNLDNKGNENENVSPCSSEIEIASFFNGEVKLSFSICKPPPIFCIPSLEAVMKQVEDRYRELFQGLGTEFSLFGLLQDICASFMEQWNASEGNKQNRSPTFDNLKEPEKQVDQSGLSNRLVAHTNPIDGPIQIPRAVVSSAFNHLHCVKVLHSDGNYFSGRLRELQMLDIDEFSGSSSLTIFPKENSSVYLCSNHHSVADITRGLEKQEISLINEFNDEMLPAFTYIPKNVNYKTANVNFMLSRVSDGNCFSNCFGDCLYPEVPCDCAAETGGEVAYTTEGLVKKKFLKRYTSISLNPKKMNYFYCDNCPLERMTKRAQSGSCRGHLVRKFIKECWYKCGCVLNCGNRVVQIGIKAKLQRNEQNKDEKHTYPVVLDANWSSEGFLKNEEALCLDATSFGNVARFINHMLFLLPLCHILLLEVCLIGRCVDANMVEIPVEVESPDHHYYHVMLLYL</sequence>
<dbReference type="Pfam" id="PF10440">
    <property type="entry name" value="WIYLD"/>
    <property type="match status" value="1"/>
</dbReference>
<evidence type="ECO:0000256" key="1">
    <source>
        <dbReference type="SAM" id="MobiDB-lite"/>
    </source>
</evidence>
<keyword evidence="4" id="KW-1185">Reference proteome</keyword>
<evidence type="ECO:0000313" key="3">
    <source>
        <dbReference type="EMBL" id="KVH91009.1"/>
    </source>
</evidence>
<dbReference type="GO" id="GO:0008270">
    <property type="term" value="F:zinc ion binding"/>
    <property type="evidence" value="ECO:0007669"/>
    <property type="project" value="InterPro"/>
</dbReference>
<organism evidence="3 4">
    <name type="scientific">Cynara cardunculus var. scolymus</name>
    <name type="common">Globe artichoke</name>
    <name type="synonym">Cynara scolymus</name>
    <dbReference type="NCBI Taxonomy" id="59895"/>
    <lineage>
        <taxon>Eukaryota</taxon>
        <taxon>Viridiplantae</taxon>
        <taxon>Streptophyta</taxon>
        <taxon>Embryophyta</taxon>
        <taxon>Tracheophyta</taxon>
        <taxon>Spermatophyta</taxon>
        <taxon>Magnoliopsida</taxon>
        <taxon>eudicotyledons</taxon>
        <taxon>Gunneridae</taxon>
        <taxon>Pentapetalae</taxon>
        <taxon>asterids</taxon>
        <taxon>campanulids</taxon>
        <taxon>Asterales</taxon>
        <taxon>Asteraceae</taxon>
        <taxon>Carduoideae</taxon>
        <taxon>Cardueae</taxon>
        <taxon>Carduinae</taxon>
        <taxon>Cynara</taxon>
    </lineage>
</organism>
<dbReference type="EMBL" id="LEKV01005084">
    <property type="protein sequence ID" value="KVH91009.1"/>
    <property type="molecule type" value="Genomic_DNA"/>
</dbReference>
<dbReference type="InterPro" id="IPR046341">
    <property type="entry name" value="SET_dom_sf"/>
</dbReference>
<dbReference type="InterPro" id="IPR007728">
    <property type="entry name" value="Pre-SET_dom"/>
</dbReference>
<proteinExistence type="predicted"/>
<dbReference type="PANTHER" id="PTHR46450:SF24">
    <property type="entry name" value="HISTONE-LYSINE N-METHYLTRANSFERASE SUVR4"/>
    <property type="match status" value="1"/>
</dbReference>
<comment type="caution">
    <text evidence="3">The sequence shown here is derived from an EMBL/GenBank/DDBJ whole genome shotgun (WGS) entry which is preliminary data.</text>
</comment>
<feature type="domain" description="Pre-SET" evidence="2">
    <location>
        <begin position="370"/>
        <end position="512"/>
    </location>
</feature>
<protein>
    <submittedName>
        <fullName evidence="3">Pre-SET domain-containing protein</fullName>
    </submittedName>
</protein>
<dbReference type="AlphaFoldDB" id="A0A103XHV5"/>
<reference evidence="3 4" key="1">
    <citation type="journal article" date="2016" name="Sci. Rep.">
        <title>The genome sequence of the outbreeding globe artichoke constructed de novo incorporating a phase-aware low-pass sequencing strategy of F1 progeny.</title>
        <authorList>
            <person name="Scaglione D."/>
            <person name="Reyes-Chin-Wo S."/>
            <person name="Acquadro A."/>
            <person name="Froenicke L."/>
            <person name="Portis E."/>
            <person name="Beitel C."/>
            <person name="Tirone M."/>
            <person name="Mauro R."/>
            <person name="Lo Monaco A."/>
            <person name="Mauromicale G."/>
            <person name="Faccioli P."/>
            <person name="Cattivelli L."/>
            <person name="Rieseberg L."/>
            <person name="Michelmore R."/>
            <person name="Lanteri S."/>
        </authorList>
    </citation>
    <scope>NUCLEOTIDE SEQUENCE [LARGE SCALE GENOMIC DNA]</scope>
    <source>
        <strain evidence="3">2C</strain>
    </source>
</reference>
<accession>A0A103XHV5</accession>
<dbReference type="SMART" id="SM00468">
    <property type="entry name" value="PreSET"/>
    <property type="match status" value="1"/>
</dbReference>
<dbReference type="Gene3D" id="2.170.270.10">
    <property type="entry name" value="SET domain"/>
    <property type="match status" value="2"/>
</dbReference>
<feature type="region of interest" description="Disordered" evidence="1">
    <location>
        <begin position="91"/>
        <end position="122"/>
    </location>
</feature>
<feature type="compositionally biased region" description="Polar residues" evidence="1">
    <location>
        <begin position="109"/>
        <end position="119"/>
    </location>
</feature>
<dbReference type="OMA" id="DANWSSE"/>
<name>A0A103XHV5_CYNCS</name>
<dbReference type="STRING" id="59895.A0A103XHV5"/>
<dbReference type="InterPro" id="IPR018848">
    <property type="entry name" value="WIYLD_domain"/>
</dbReference>
<evidence type="ECO:0000313" key="4">
    <source>
        <dbReference type="Proteomes" id="UP000243975"/>
    </source>
</evidence>
<dbReference type="InterPro" id="IPR043017">
    <property type="entry name" value="WIYLD_dom_sf"/>
</dbReference>
<gene>
    <name evidence="3" type="ORF">Ccrd_006957</name>
</gene>
<dbReference type="GO" id="GO:0042054">
    <property type="term" value="F:histone methyltransferase activity"/>
    <property type="evidence" value="ECO:0007669"/>
    <property type="project" value="InterPro"/>
</dbReference>
<dbReference type="GO" id="GO:0005634">
    <property type="term" value="C:nucleus"/>
    <property type="evidence" value="ECO:0007669"/>
    <property type="project" value="InterPro"/>
</dbReference>
<dbReference type="PANTHER" id="PTHR46450">
    <property type="entry name" value="INACTIVE HISTONE-LYSINE N-METHYLTRANSFERASE SUVR1-RELATED"/>
    <property type="match status" value="1"/>
</dbReference>
<dbReference type="Pfam" id="PF05033">
    <property type="entry name" value="Pre-SET"/>
    <property type="match status" value="1"/>
</dbReference>